<dbReference type="PANTHER" id="PTHR24305:SF166">
    <property type="entry name" value="CYTOCHROME P450 12A4, MITOCHONDRIAL-RELATED"/>
    <property type="match status" value="1"/>
</dbReference>
<keyword evidence="2" id="KW-0349">Heme</keyword>
<evidence type="ECO:0000256" key="2">
    <source>
        <dbReference type="ARBA" id="ARBA00022617"/>
    </source>
</evidence>
<evidence type="ECO:0000313" key="6">
    <source>
        <dbReference type="Proteomes" id="UP001175000"/>
    </source>
</evidence>
<dbReference type="SUPFAM" id="SSF48264">
    <property type="entry name" value="Cytochrome P450"/>
    <property type="match status" value="1"/>
</dbReference>
<keyword evidence="6" id="KW-1185">Reference proteome</keyword>
<proteinExistence type="inferred from homology"/>
<dbReference type="PRINTS" id="PR00359">
    <property type="entry name" value="BP450"/>
</dbReference>
<name>A0AA40C0X7_9PEZI</name>
<dbReference type="Proteomes" id="UP001175000">
    <property type="component" value="Unassembled WGS sequence"/>
</dbReference>
<dbReference type="InterPro" id="IPR002397">
    <property type="entry name" value="Cyt_P450_B"/>
</dbReference>
<sequence>MPTLVLSRHLLWVLTGLFLLQFVARHLHQLFISPLRHLSGPKDHHFLLGQTVNQLRSGSPNEPYLSWMRKWPKADLIRYFNVGNSDAVLSPFLKRLVAGIVGMGLVFAEGNEHKKQRRLSGLFSSGHLKALLPVFQDKVHHLSRLLGQIIETEDGVHYHKVFEPAGVGQFLTAINGIFPIRWLPVEASRRFIQANKAIPNQLTDIIHDRIPSVKARKVAGMDAKSGKAGDLLTYLVAENYFAGNGDSDRWSEEDILNQTLSFLAAGHETTAGACVWATQLLIEHPDKPADSGTSLPYLNNFVREVLRLQCPAINIAREAAEDVRIQGTLLRKGTTVVMQQAIVQRNPTIWGPDCDEFNPNRWDHLEGDAPDSWALMTFSQGLRVSISKAMFMLEFKVILIELVSKFDFEAVSPVKMNEIKLINPSALLRPEGGLRVRVNNVAD</sequence>
<protein>
    <submittedName>
        <fullName evidence="5">Cytochrome P450</fullName>
    </submittedName>
</protein>
<dbReference type="PANTHER" id="PTHR24305">
    <property type="entry name" value="CYTOCHROME P450"/>
    <property type="match status" value="1"/>
</dbReference>
<keyword evidence="3" id="KW-0479">Metal-binding</keyword>
<organism evidence="5 6">
    <name type="scientific">Immersiella caudata</name>
    <dbReference type="NCBI Taxonomy" id="314043"/>
    <lineage>
        <taxon>Eukaryota</taxon>
        <taxon>Fungi</taxon>
        <taxon>Dikarya</taxon>
        <taxon>Ascomycota</taxon>
        <taxon>Pezizomycotina</taxon>
        <taxon>Sordariomycetes</taxon>
        <taxon>Sordariomycetidae</taxon>
        <taxon>Sordariales</taxon>
        <taxon>Lasiosphaeriaceae</taxon>
        <taxon>Immersiella</taxon>
    </lineage>
</organism>
<dbReference type="EMBL" id="JAULSU010000004">
    <property type="protein sequence ID" value="KAK0620915.1"/>
    <property type="molecule type" value="Genomic_DNA"/>
</dbReference>
<reference evidence="5" key="1">
    <citation type="submission" date="2023-06" db="EMBL/GenBank/DDBJ databases">
        <title>Genome-scale phylogeny and comparative genomics of the fungal order Sordariales.</title>
        <authorList>
            <consortium name="Lawrence Berkeley National Laboratory"/>
            <person name="Hensen N."/>
            <person name="Bonometti L."/>
            <person name="Westerberg I."/>
            <person name="Brannstrom I.O."/>
            <person name="Guillou S."/>
            <person name="Cros-Aarteil S."/>
            <person name="Calhoun S."/>
            <person name="Haridas S."/>
            <person name="Kuo A."/>
            <person name="Mondo S."/>
            <person name="Pangilinan J."/>
            <person name="Riley R."/>
            <person name="Labutti K."/>
            <person name="Andreopoulos B."/>
            <person name="Lipzen A."/>
            <person name="Chen C."/>
            <person name="Yanf M."/>
            <person name="Daum C."/>
            <person name="Ng V."/>
            <person name="Clum A."/>
            <person name="Steindorff A."/>
            <person name="Ohm R."/>
            <person name="Martin F."/>
            <person name="Silar P."/>
            <person name="Natvig D."/>
            <person name="Lalanne C."/>
            <person name="Gautier V."/>
            <person name="Ament-Velasquez S.L."/>
            <person name="Kruys A."/>
            <person name="Hutchinson M.I."/>
            <person name="Powell A.J."/>
            <person name="Barry K."/>
            <person name="Miller A.N."/>
            <person name="Grigoriev I.V."/>
            <person name="Debuchy R."/>
            <person name="Gladieux P."/>
            <person name="Thoren M.H."/>
            <person name="Johannesson H."/>
        </authorList>
    </citation>
    <scope>NUCLEOTIDE SEQUENCE</scope>
    <source>
        <strain evidence="5">CBS 606.72</strain>
    </source>
</reference>
<comment type="similarity">
    <text evidence="1">Belongs to the cytochrome P450 family.</text>
</comment>
<dbReference type="Pfam" id="PF00067">
    <property type="entry name" value="p450"/>
    <property type="match status" value="2"/>
</dbReference>
<keyword evidence="4" id="KW-0408">Iron</keyword>
<dbReference type="InterPro" id="IPR036396">
    <property type="entry name" value="Cyt_P450_sf"/>
</dbReference>
<evidence type="ECO:0000256" key="3">
    <source>
        <dbReference type="ARBA" id="ARBA00022723"/>
    </source>
</evidence>
<dbReference type="GO" id="GO:0020037">
    <property type="term" value="F:heme binding"/>
    <property type="evidence" value="ECO:0007669"/>
    <property type="project" value="InterPro"/>
</dbReference>
<dbReference type="InterPro" id="IPR050121">
    <property type="entry name" value="Cytochrome_P450_monoxygenase"/>
</dbReference>
<dbReference type="InterPro" id="IPR001128">
    <property type="entry name" value="Cyt_P450"/>
</dbReference>
<dbReference type="AlphaFoldDB" id="A0AA40C0X7"/>
<dbReference type="GO" id="GO:0016705">
    <property type="term" value="F:oxidoreductase activity, acting on paired donors, with incorporation or reduction of molecular oxygen"/>
    <property type="evidence" value="ECO:0007669"/>
    <property type="project" value="InterPro"/>
</dbReference>
<accession>A0AA40C0X7</accession>
<evidence type="ECO:0000313" key="5">
    <source>
        <dbReference type="EMBL" id="KAK0620915.1"/>
    </source>
</evidence>
<dbReference type="GO" id="GO:0004497">
    <property type="term" value="F:monooxygenase activity"/>
    <property type="evidence" value="ECO:0007669"/>
    <property type="project" value="InterPro"/>
</dbReference>
<dbReference type="GO" id="GO:0005506">
    <property type="term" value="F:iron ion binding"/>
    <property type="evidence" value="ECO:0007669"/>
    <property type="project" value="InterPro"/>
</dbReference>
<evidence type="ECO:0000256" key="4">
    <source>
        <dbReference type="ARBA" id="ARBA00023004"/>
    </source>
</evidence>
<evidence type="ECO:0000256" key="1">
    <source>
        <dbReference type="ARBA" id="ARBA00010617"/>
    </source>
</evidence>
<gene>
    <name evidence="5" type="ORF">B0T14DRAFT_538153</name>
</gene>
<comment type="caution">
    <text evidence="5">The sequence shown here is derived from an EMBL/GenBank/DDBJ whole genome shotgun (WGS) entry which is preliminary data.</text>
</comment>
<dbReference type="Gene3D" id="1.10.630.10">
    <property type="entry name" value="Cytochrome P450"/>
    <property type="match status" value="1"/>
</dbReference>